<sequence>MFLQISGSQDWYPVHHDPAFARKAGHEDIFMNTGFLQAALVRVITDWMGDAGFLRRLYFEMRRQQRPGDTMVCKGKVRDRYRKDGEGWVELEVWA</sequence>
<organism evidence="2">
    <name type="scientific">marine sediment metagenome</name>
    <dbReference type="NCBI Taxonomy" id="412755"/>
    <lineage>
        <taxon>unclassified sequences</taxon>
        <taxon>metagenomes</taxon>
        <taxon>ecological metagenomes</taxon>
    </lineage>
</organism>
<comment type="caution">
    <text evidence="2">The sequence shown here is derived from an EMBL/GenBank/DDBJ whole genome shotgun (WGS) entry which is preliminary data.</text>
</comment>
<gene>
    <name evidence="2" type="ORF">LCGC14_2579010</name>
</gene>
<dbReference type="AlphaFoldDB" id="A0A0F9D7P0"/>
<reference evidence="2" key="1">
    <citation type="journal article" date="2015" name="Nature">
        <title>Complex archaea that bridge the gap between prokaryotes and eukaryotes.</title>
        <authorList>
            <person name="Spang A."/>
            <person name="Saw J.H."/>
            <person name="Jorgensen S.L."/>
            <person name="Zaremba-Niedzwiedzka K."/>
            <person name="Martijn J."/>
            <person name="Lind A.E."/>
            <person name="van Eijk R."/>
            <person name="Schleper C."/>
            <person name="Guy L."/>
            <person name="Ettema T.J."/>
        </authorList>
    </citation>
    <scope>NUCLEOTIDE SEQUENCE</scope>
</reference>
<feature type="non-terminal residue" evidence="2">
    <location>
        <position position="95"/>
    </location>
</feature>
<accession>A0A0F9D7P0</accession>
<protein>
    <recommendedName>
        <fullName evidence="1">FAS1-like dehydratase domain-containing protein</fullName>
    </recommendedName>
</protein>
<dbReference type="InterPro" id="IPR029069">
    <property type="entry name" value="HotDog_dom_sf"/>
</dbReference>
<dbReference type="Pfam" id="PF13452">
    <property type="entry name" value="FAS1_DH_region"/>
    <property type="match status" value="1"/>
</dbReference>
<dbReference type="EMBL" id="LAZR01043006">
    <property type="protein sequence ID" value="KKL08123.1"/>
    <property type="molecule type" value="Genomic_DNA"/>
</dbReference>
<feature type="domain" description="FAS1-like dehydratase" evidence="1">
    <location>
        <begin position="9"/>
        <end position="90"/>
    </location>
</feature>
<dbReference type="InterPro" id="IPR039569">
    <property type="entry name" value="FAS1-like_DH_region"/>
</dbReference>
<dbReference type="SUPFAM" id="SSF54637">
    <property type="entry name" value="Thioesterase/thiol ester dehydrase-isomerase"/>
    <property type="match status" value="1"/>
</dbReference>
<dbReference type="Gene3D" id="3.10.129.10">
    <property type="entry name" value="Hotdog Thioesterase"/>
    <property type="match status" value="1"/>
</dbReference>
<evidence type="ECO:0000259" key="1">
    <source>
        <dbReference type="Pfam" id="PF13452"/>
    </source>
</evidence>
<proteinExistence type="predicted"/>
<evidence type="ECO:0000313" key="2">
    <source>
        <dbReference type="EMBL" id="KKL08123.1"/>
    </source>
</evidence>
<name>A0A0F9D7P0_9ZZZZ</name>